<dbReference type="RefSeq" id="WP_338249761.1">
    <property type="nucleotide sequence ID" value="NZ_BSRI01000001.1"/>
</dbReference>
<dbReference type="PANTHER" id="PTHR40086">
    <property type="entry name" value="PHOSPHOTRANSFERASE YTMP-RELATED"/>
    <property type="match status" value="1"/>
</dbReference>
<reference evidence="2 3" key="1">
    <citation type="submission" date="2023-02" db="EMBL/GenBank/DDBJ databases">
        <title>Dictyobacter halimunensis sp. nov., a new member of the class Ktedonobacteria from forest soil in a geothermal area.</title>
        <authorList>
            <person name="Rachmania M.K."/>
            <person name="Ningsih F."/>
            <person name="Sakai Y."/>
            <person name="Yabe S."/>
            <person name="Yokota A."/>
            <person name="Sjamsuridzal W."/>
        </authorList>
    </citation>
    <scope>NUCLEOTIDE SEQUENCE [LARGE SCALE GENOMIC DNA]</scope>
    <source>
        <strain evidence="2 3">S3.2.2.5</strain>
    </source>
</reference>
<dbReference type="SUPFAM" id="SSF56112">
    <property type="entry name" value="Protein kinase-like (PK-like)"/>
    <property type="match status" value="1"/>
</dbReference>
<evidence type="ECO:0000313" key="2">
    <source>
        <dbReference type="EMBL" id="GLV55430.1"/>
    </source>
</evidence>
<comment type="caution">
    <text evidence="2">The sequence shown here is derived from an EMBL/GenBank/DDBJ whole genome shotgun (WGS) entry which is preliminary data.</text>
</comment>
<protein>
    <submittedName>
        <fullName evidence="2">Spectinomycin phosphotransferase</fullName>
    </submittedName>
</protein>
<dbReference type="PANTHER" id="PTHR40086:SF1">
    <property type="entry name" value="CELL CYCLE REGULATOR CCRZ"/>
    <property type="match status" value="1"/>
</dbReference>
<dbReference type="Gene3D" id="1.10.510.10">
    <property type="entry name" value="Transferase(Phosphotransferase) domain 1"/>
    <property type="match status" value="1"/>
</dbReference>
<sequence>MREPPGIREEDLRACLQNQYGLIPAQFEFLPLGHDYNAGVYHVVDERGSAYLLKATTRPLYEPACLVPAYLRDQGITAIVAPVPTRSGALWTRSVEWTVILYPWISGECSLTGVTDAQWKEVGGIFQRIHQVRLPAAGFESLRNERFDPTEYVQWIQIFETQHLQDQSSTITSRRALLSSWKTHQPTIHAAVSRLQQLAELLQSRTFSYVICHADLHARNLIRDQAGRVFVIDWDEVMLAPKERDFIFIRPPHAEAFFQGYANAKIDWTLLTYYLWERVVQDLIYLAHNIYFRDDWTEETRTQVAQTFHTSLQPDAANLRAAIEASGHLDI</sequence>
<dbReference type="InterPro" id="IPR002575">
    <property type="entry name" value="Aminoglycoside_PTrfase"/>
</dbReference>
<accession>A0ABQ6FP16</accession>
<organism evidence="2 3">
    <name type="scientific">Dictyobacter halimunensis</name>
    <dbReference type="NCBI Taxonomy" id="3026934"/>
    <lineage>
        <taxon>Bacteria</taxon>
        <taxon>Bacillati</taxon>
        <taxon>Chloroflexota</taxon>
        <taxon>Ktedonobacteria</taxon>
        <taxon>Ktedonobacterales</taxon>
        <taxon>Dictyobacteraceae</taxon>
        <taxon>Dictyobacter</taxon>
    </lineage>
</organism>
<proteinExistence type="predicted"/>
<keyword evidence="3" id="KW-1185">Reference proteome</keyword>
<dbReference type="Pfam" id="PF01636">
    <property type="entry name" value="APH"/>
    <property type="match status" value="1"/>
</dbReference>
<feature type="domain" description="Aminoglycoside phosphotransferase" evidence="1">
    <location>
        <begin position="30"/>
        <end position="247"/>
    </location>
</feature>
<dbReference type="InterPro" id="IPR052077">
    <property type="entry name" value="CcrZ_PhaseVar_Mediator"/>
</dbReference>
<gene>
    <name evidence="2" type="ORF">KDH_22740</name>
</gene>
<dbReference type="EMBL" id="BSRI01000001">
    <property type="protein sequence ID" value="GLV55430.1"/>
    <property type="molecule type" value="Genomic_DNA"/>
</dbReference>
<dbReference type="Proteomes" id="UP001344906">
    <property type="component" value="Unassembled WGS sequence"/>
</dbReference>
<dbReference type="Gene3D" id="1.20.58.840">
    <property type="match status" value="1"/>
</dbReference>
<dbReference type="InterPro" id="IPR011009">
    <property type="entry name" value="Kinase-like_dom_sf"/>
</dbReference>
<dbReference type="Gene3D" id="3.30.200.20">
    <property type="entry name" value="Phosphorylase Kinase, domain 1"/>
    <property type="match status" value="1"/>
</dbReference>
<evidence type="ECO:0000313" key="3">
    <source>
        <dbReference type="Proteomes" id="UP001344906"/>
    </source>
</evidence>
<evidence type="ECO:0000259" key="1">
    <source>
        <dbReference type="Pfam" id="PF01636"/>
    </source>
</evidence>
<name>A0ABQ6FP16_9CHLR</name>